<gene>
    <name evidence="1" type="ORF">BDN70DRAFT_883381</name>
</gene>
<evidence type="ECO:0000313" key="1">
    <source>
        <dbReference type="EMBL" id="KAF9475689.1"/>
    </source>
</evidence>
<organism evidence="1 2">
    <name type="scientific">Pholiota conissans</name>
    <dbReference type="NCBI Taxonomy" id="109636"/>
    <lineage>
        <taxon>Eukaryota</taxon>
        <taxon>Fungi</taxon>
        <taxon>Dikarya</taxon>
        <taxon>Basidiomycota</taxon>
        <taxon>Agaricomycotina</taxon>
        <taxon>Agaricomycetes</taxon>
        <taxon>Agaricomycetidae</taxon>
        <taxon>Agaricales</taxon>
        <taxon>Agaricineae</taxon>
        <taxon>Strophariaceae</taxon>
        <taxon>Pholiota</taxon>
    </lineage>
</organism>
<protein>
    <submittedName>
        <fullName evidence="1">Uncharacterized protein</fullName>
    </submittedName>
</protein>
<comment type="caution">
    <text evidence="1">The sequence shown here is derived from an EMBL/GenBank/DDBJ whole genome shotgun (WGS) entry which is preliminary data.</text>
</comment>
<evidence type="ECO:0000313" key="2">
    <source>
        <dbReference type="Proteomes" id="UP000807469"/>
    </source>
</evidence>
<proteinExistence type="predicted"/>
<name>A0A9P6CWY1_9AGAR</name>
<dbReference type="Proteomes" id="UP000807469">
    <property type="component" value="Unassembled WGS sequence"/>
</dbReference>
<sequence length="89" mass="10614">MRPKQFFCDCTEYCLRNGATQPLPVSYATWYNHAKYRIRHPPPLEEFLAQQSHVHLPLLASHEVVQLTHVTPVQPIEQETVYQRFRIRR</sequence>
<accession>A0A9P6CWY1</accession>
<keyword evidence="2" id="KW-1185">Reference proteome</keyword>
<feature type="non-terminal residue" evidence="1">
    <location>
        <position position="89"/>
    </location>
</feature>
<reference evidence="1" key="1">
    <citation type="submission" date="2020-11" db="EMBL/GenBank/DDBJ databases">
        <authorList>
            <consortium name="DOE Joint Genome Institute"/>
            <person name="Ahrendt S."/>
            <person name="Riley R."/>
            <person name="Andreopoulos W."/>
            <person name="Labutti K."/>
            <person name="Pangilinan J."/>
            <person name="Ruiz-Duenas F.J."/>
            <person name="Barrasa J.M."/>
            <person name="Sanchez-Garcia M."/>
            <person name="Camarero S."/>
            <person name="Miyauchi S."/>
            <person name="Serrano A."/>
            <person name="Linde D."/>
            <person name="Babiker R."/>
            <person name="Drula E."/>
            <person name="Ayuso-Fernandez I."/>
            <person name="Pacheco R."/>
            <person name="Padilla G."/>
            <person name="Ferreira P."/>
            <person name="Barriuso J."/>
            <person name="Kellner H."/>
            <person name="Castanera R."/>
            <person name="Alfaro M."/>
            <person name="Ramirez L."/>
            <person name="Pisabarro A.G."/>
            <person name="Kuo A."/>
            <person name="Tritt A."/>
            <person name="Lipzen A."/>
            <person name="He G."/>
            <person name="Yan M."/>
            <person name="Ng V."/>
            <person name="Cullen D."/>
            <person name="Martin F."/>
            <person name="Rosso M.-N."/>
            <person name="Henrissat B."/>
            <person name="Hibbett D."/>
            <person name="Martinez A.T."/>
            <person name="Grigoriev I.V."/>
        </authorList>
    </citation>
    <scope>NUCLEOTIDE SEQUENCE</scope>
    <source>
        <strain evidence="1">CIRM-BRFM 674</strain>
    </source>
</reference>
<dbReference type="EMBL" id="MU155322">
    <property type="protein sequence ID" value="KAF9475689.1"/>
    <property type="molecule type" value="Genomic_DNA"/>
</dbReference>
<dbReference type="AlphaFoldDB" id="A0A9P6CWY1"/>